<keyword evidence="1" id="KW-0812">Transmembrane</keyword>
<evidence type="ECO:0000313" key="3">
    <source>
        <dbReference type="Proteomes" id="UP000011922"/>
    </source>
</evidence>
<dbReference type="EMBL" id="AOSV01000004">
    <property type="protein sequence ID" value="EMG38455.1"/>
    <property type="molecule type" value="Genomic_DNA"/>
</dbReference>
<feature type="transmembrane region" description="Helical" evidence="1">
    <location>
        <begin position="19"/>
        <end position="38"/>
    </location>
</feature>
<dbReference type="AlphaFoldDB" id="M5PWU8"/>
<comment type="caution">
    <text evidence="2">The sequence shown here is derived from an EMBL/GenBank/DDBJ whole genome shotgun (WGS) entry which is preliminary data.</text>
</comment>
<reference evidence="2 3" key="1">
    <citation type="journal article" date="2013" name="Genome Announc.">
        <title>Draft Genome Sequence for Desulfovibrio africanus Strain PCS.</title>
        <authorList>
            <person name="Brown S.D."/>
            <person name="Utturkar S.M."/>
            <person name="Arkin A.P."/>
            <person name="Deutschbauer A.M."/>
            <person name="Elias D.A."/>
            <person name="Hazen T.C."/>
            <person name="Chakraborty R."/>
        </authorList>
    </citation>
    <scope>NUCLEOTIDE SEQUENCE [LARGE SCALE GENOMIC DNA]</scope>
    <source>
        <strain evidence="2 3">PCS</strain>
    </source>
</reference>
<evidence type="ECO:0000313" key="2">
    <source>
        <dbReference type="EMBL" id="EMG38455.1"/>
    </source>
</evidence>
<evidence type="ECO:0000256" key="1">
    <source>
        <dbReference type="SAM" id="Phobius"/>
    </source>
</evidence>
<keyword evidence="1" id="KW-1133">Transmembrane helix</keyword>
<dbReference type="Proteomes" id="UP000011922">
    <property type="component" value="Unassembled WGS sequence"/>
</dbReference>
<organism evidence="2 3">
    <name type="scientific">Desulfocurvibacter africanus PCS</name>
    <dbReference type="NCBI Taxonomy" id="1262666"/>
    <lineage>
        <taxon>Bacteria</taxon>
        <taxon>Pseudomonadati</taxon>
        <taxon>Thermodesulfobacteriota</taxon>
        <taxon>Desulfovibrionia</taxon>
        <taxon>Desulfovibrionales</taxon>
        <taxon>Desulfovibrionaceae</taxon>
        <taxon>Desulfocurvibacter</taxon>
    </lineage>
</organism>
<accession>M5PWU8</accession>
<proteinExistence type="predicted"/>
<sequence>MVQEIETDACRQHPLYRPLWKTFLLTLLLTNLFDYHWYKNILQMGGDHGSRLPHKLPLLVGAVLAVLYFSSLFARLMAFLFYQKNIAEAFELLWPYAVVAYMTMFYAIEGYKVYISYYIRNIYTQDMERRPIIFAFPIMVLFPVVYSQFRLNRWIKKHMIQEADA</sequence>
<feature type="transmembrane region" description="Helical" evidence="1">
    <location>
        <begin position="131"/>
        <end position="149"/>
    </location>
</feature>
<dbReference type="RefSeq" id="WP_005984202.1">
    <property type="nucleotide sequence ID" value="NZ_AOSV01000004.1"/>
</dbReference>
<name>M5PWU8_DESAF</name>
<feature type="transmembrane region" description="Helical" evidence="1">
    <location>
        <begin position="58"/>
        <end position="81"/>
    </location>
</feature>
<gene>
    <name evidence="2" type="ORF">PCS_00753</name>
</gene>
<feature type="transmembrane region" description="Helical" evidence="1">
    <location>
        <begin position="93"/>
        <end position="111"/>
    </location>
</feature>
<keyword evidence="1" id="KW-0472">Membrane</keyword>
<protein>
    <submittedName>
        <fullName evidence="2">Uncharacterized protein</fullName>
    </submittedName>
</protein>